<keyword evidence="2" id="KW-1185">Reference proteome</keyword>
<evidence type="ECO:0000313" key="1">
    <source>
        <dbReference type="EMBL" id="EGI65502.1"/>
    </source>
</evidence>
<sequence length="214" mass="24362">MHSAEIETARAALEMSERLVSHHYERSPGTQRLSREWFRVETLETSELMSHCYATPRSYVTSKRGCRDVLEVIPKVDEATFIAVGFTPPNPGSYRETRYERDYSHCGAINILDDTADMFHVVNGDLGLSDINYACGLLPRLNPPYIKLGLSDRSFDARIVLTLCRIAVLSRLGTPAVIRVARLQYHYNNCALPKPLSHLRRNQGSWYQLVENMC</sequence>
<name>F4WJY0_ACREC</name>
<reference evidence="1" key="1">
    <citation type="submission" date="2011-02" db="EMBL/GenBank/DDBJ databases">
        <title>The genome of the leaf-cutting ant Acromyrmex echinatior suggests key adaptations to social evolution and fungus farming.</title>
        <authorList>
            <person name="Nygaard S."/>
            <person name="Zhang G."/>
        </authorList>
    </citation>
    <scope>NUCLEOTIDE SEQUENCE</scope>
</reference>
<accession>F4WJY0</accession>
<organism evidence="2">
    <name type="scientific">Acromyrmex echinatior</name>
    <name type="common">Panamanian leafcutter ant</name>
    <name type="synonym">Acromyrmex octospinosus echinatior</name>
    <dbReference type="NCBI Taxonomy" id="103372"/>
    <lineage>
        <taxon>Eukaryota</taxon>
        <taxon>Metazoa</taxon>
        <taxon>Ecdysozoa</taxon>
        <taxon>Arthropoda</taxon>
        <taxon>Hexapoda</taxon>
        <taxon>Insecta</taxon>
        <taxon>Pterygota</taxon>
        <taxon>Neoptera</taxon>
        <taxon>Endopterygota</taxon>
        <taxon>Hymenoptera</taxon>
        <taxon>Apocrita</taxon>
        <taxon>Aculeata</taxon>
        <taxon>Formicoidea</taxon>
        <taxon>Formicidae</taxon>
        <taxon>Myrmicinae</taxon>
        <taxon>Acromyrmex</taxon>
    </lineage>
</organism>
<evidence type="ECO:0000313" key="2">
    <source>
        <dbReference type="Proteomes" id="UP000007755"/>
    </source>
</evidence>
<gene>
    <name evidence="1" type="ORF">G5I_06014</name>
</gene>
<dbReference type="InParanoid" id="F4WJY0"/>
<dbReference type="Proteomes" id="UP000007755">
    <property type="component" value="Unassembled WGS sequence"/>
</dbReference>
<proteinExistence type="predicted"/>
<protein>
    <submittedName>
        <fullName evidence="1">Uncharacterized protein</fullName>
    </submittedName>
</protein>
<dbReference type="EMBL" id="GL888187">
    <property type="protein sequence ID" value="EGI65502.1"/>
    <property type="molecule type" value="Genomic_DNA"/>
</dbReference>
<dbReference type="AlphaFoldDB" id="F4WJY0"/>